<dbReference type="InterPro" id="IPR000551">
    <property type="entry name" value="MerR-type_HTH_dom"/>
</dbReference>
<evidence type="ECO:0000259" key="5">
    <source>
        <dbReference type="PROSITE" id="PS50937"/>
    </source>
</evidence>
<dbReference type="Pfam" id="PF13411">
    <property type="entry name" value="MerR_1"/>
    <property type="match status" value="1"/>
</dbReference>
<dbReference type="Gene3D" id="1.10.1660.10">
    <property type="match status" value="1"/>
</dbReference>
<dbReference type="InterPro" id="IPR009061">
    <property type="entry name" value="DNA-bd_dom_put_sf"/>
</dbReference>
<sequence length="128" mass="14948">MFSMNETCKLTNMTYETLKYYCNEGLIHNVKRDKNNYRIFDDKDISWIKSLSCLKQCGMGISEMKQYVQLCMEGDTSIPKRQAILDHKKILLVAKLKEIEESLQFIETKQQFYKDVITGKVTTKGSND</sequence>
<evidence type="ECO:0000256" key="1">
    <source>
        <dbReference type="ARBA" id="ARBA00022491"/>
    </source>
</evidence>
<dbReference type="GO" id="GO:0003700">
    <property type="term" value="F:DNA-binding transcription factor activity"/>
    <property type="evidence" value="ECO:0007669"/>
    <property type="project" value="InterPro"/>
</dbReference>
<dbReference type="CDD" id="cd01109">
    <property type="entry name" value="HTH_YyaN"/>
    <property type="match status" value="1"/>
</dbReference>
<dbReference type="GO" id="GO:0003677">
    <property type="term" value="F:DNA binding"/>
    <property type="evidence" value="ECO:0007669"/>
    <property type="project" value="UniProtKB-KW"/>
</dbReference>
<gene>
    <name evidence="6" type="primary">adhR_8</name>
    <name evidence="6" type="ORF">SDC9_95180</name>
</gene>
<keyword evidence="2" id="KW-0805">Transcription regulation</keyword>
<dbReference type="PROSITE" id="PS50937">
    <property type="entry name" value="HTH_MERR_2"/>
    <property type="match status" value="1"/>
</dbReference>
<comment type="caution">
    <text evidence="6">The sequence shown here is derived from an EMBL/GenBank/DDBJ whole genome shotgun (WGS) entry which is preliminary data.</text>
</comment>
<protein>
    <submittedName>
        <fullName evidence="6">HTH-type transcriptional regulator AdhR</fullName>
    </submittedName>
</protein>
<reference evidence="6" key="1">
    <citation type="submission" date="2019-08" db="EMBL/GenBank/DDBJ databases">
        <authorList>
            <person name="Kucharzyk K."/>
            <person name="Murdoch R.W."/>
            <person name="Higgins S."/>
            <person name="Loffler F."/>
        </authorList>
    </citation>
    <scope>NUCLEOTIDE SEQUENCE</scope>
</reference>
<keyword evidence="1" id="KW-0678">Repressor</keyword>
<evidence type="ECO:0000256" key="3">
    <source>
        <dbReference type="ARBA" id="ARBA00023125"/>
    </source>
</evidence>
<dbReference type="SUPFAM" id="SSF46955">
    <property type="entry name" value="Putative DNA-binding domain"/>
    <property type="match status" value="1"/>
</dbReference>
<dbReference type="AlphaFoldDB" id="A0A645A5J4"/>
<dbReference type="SMART" id="SM00422">
    <property type="entry name" value="HTH_MERR"/>
    <property type="match status" value="1"/>
</dbReference>
<evidence type="ECO:0000256" key="4">
    <source>
        <dbReference type="ARBA" id="ARBA00023163"/>
    </source>
</evidence>
<name>A0A645A5J4_9ZZZZ</name>
<dbReference type="PANTHER" id="PTHR30204:SF69">
    <property type="entry name" value="MERR-FAMILY TRANSCRIPTIONAL REGULATOR"/>
    <property type="match status" value="1"/>
</dbReference>
<keyword evidence="4" id="KW-0804">Transcription</keyword>
<evidence type="ECO:0000313" key="6">
    <source>
        <dbReference type="EMBL" id="MPM48455.1"/>
    </source>
</evidence>
<dbReference type="PANTHER" id="PTHR30204">
    <property type="entry name" value="REDOX-CYCLING DRUG-SENSING TRANSCRIPTIONAL ACTIVATOR SOXR"/>
    <property type="match status" value="1"/>
</dbReference>
<organism evidence="6">
    <name type="scientific">bioreactor metagenome</name>
    <dbReference type="NCBI Taxonomy" id="1076179"/>
    <lineage>
        <taxon>unclassified sequences</taxon>
        <taxon>metagenomes</taxon>
        <taxon>ecological metagenomes</taxon>
    </lineage>
</organism>
<evidence type="ECO:0000256" key="2">
    <source>
        <dbReference type="ARBA" id="ARBA00023015"/>
    </source>
</evidence>
<keyword evidence="3" id="KW-0238">DNA-binding</keyword>
<feature type="domain" description="HTH merR-type" evidence="5">
    <location>
        <begin position="1"/>
        <end position="70"/>
    </location>
</feature>
<proteinExistence type="predicted"/>
<accession>A0A645A5J4</accession>
<dbReference type="EMBL" id="VSSQ01012104">
    <property type="protein sequence ID" value="MPM48455.1"/>
    <property type="molecule type" value="Genomic_DNA"/>
</dbReference>
<dbReference type="InterPro" id="IPR047057">
    <property type="entry name" value="MerR_fam"/>
</dbReference>